<feature type="transmembrane region" description="Helical" evidence="5">
    <location>
        <begin position="357"/>
        <end position="376"/>
    </location>
</feature>
<gene>
    <name evidence="8" type="ORF">EBO34_13775</name>
</gene>
<dbReference type="Pfam" id="PF13632">
    <property type="entry name" value="Glyco_trans_2_3"/>
    <property type="match status" value="1"/>
</dbReference>
<evidence type="ECO:0000256" key="1">
    <source>
        <dbReference type="ARBA" id="ARBA00006739"/>
    </source>
</evidence>
<accession>A0A3M7TQ56</accession>
<dbReference type="InterPro" id="IPR029044">
    <property type="entry name" value="Nucleotide-diphossugar_trans"/>
</dbReference>
<evidence type="ECO:0000256" key="5">
    <source>
        <dbReference type="SAM" id="Phobius"/>
    </source>
</evidence>
<keyword evidence="3 8" id="KW-0808">Transferase</keyword>
<keyword evidence="5" id="KW-0472">Membrane</keyword>
<feature type="domain" description="Glycosyltransferase 2-like" evidence="7">
    <location>
        <begin position="146"/>
        <end position="362"/>
    </location>
</feature>
<feature type="transmembrane region" description="Helical" evidence="5">
    <location>
        <begin position="326"/>
        <end position="351"/>
    </location>
</feature>
<protein>
    <submittedName>
        <fullName evidence="8">Glycosyltransferase family 2 protein</fullName>
    </submittedName>
</protein>
<name>A0A3M7TQ56_9BACI</name>
<proteinExistence type="inferred from homology"/>
<reference evidence="8 9" key="1">
    <citation type="submission" date="2018-10" db="EMBL/GenBank/DDBJ databases">
        <title>Bacillus Keqinensis sp. nov., a moderately halophilic bacterium isolated from a saline-alkaline lake.</title>
        <authorList>
            <person name="Wang H."/>
        </authorList>
    </citation>
    <scope>NUCLEOTIDE SEQUENCE [LARGE SCALE GENOMIC DNA]</scope>
    <source>
        <strain evidence="8 9">KQ-3</strain>
    </source>
</reference>
<comment type="similarity">
    <text evidence="1">Belongs to the glycosyltransferase 2 family.</text>
</comment>
<feature type="transmembrane region" description="Helical" evidence="5">
    <location>
        <begin position="6"/>
        <end position="27"/>
    </location>
</feature>
<evidence type="ECO:0000256" key="2">
    <source>
        <dbReference type="ARBA" id="ARBA00022676"/>
    </source>
</evidence>
<keyword evidence="5" id="KW-1133">Transmembrane helix</keyword>
<feature type="region of interest" description="Disordered" evidence="4">
    <location>
        <begin position="432"/>
        <end position="454"/>
    </location>
</feature>
<evidence type="ECO:0000313" key="8">
    <source>
        <dbReference type="EMBL" id="RNA67774.1"/>
    </source>
</evidence>
<dbReference type="InterPro" id="IPR001173">
    <property type="entry name" value="Glyco_trans_2-like"/>
</dbReference>
<keyword evidence="9" id="KW-1185">Reference proteome</keyword>
<organism evidence="8 9">
    <name type="scientific">Alteribacter keqinensis</name>
    <dbReference type="NCBI Taxonomy" id="2483800"/>
    <lineage>
        <taxon>Bacteria</taxon>
        <taxon>Bacillati</taxon>
        <taxon>Bacillota</taxon>
        <taxon>Bacilli</taxon>
        <taxon>Bacillales</taxon>
        <taxon>Bacillaceae</taxon>
        <taxon>Alteribacter</taxon>
    </lineage>
</organism>
<evidence type="ECO:0000259" key="7">
    <source>
        <dbReference type="Pfam" id="PF13632"/>
    </source>
</evidence>
<evidence type="ECO:0000313" key="9">
    <source>
        <dbReference type="Proteomes" id="UP000278746"/>
    </source>
</evidence>
<feature type="domain" description="Glycosyltransferase 2-like" evidence="6">
    <location>
        <begin position="43"/>
        <end position="111"/>
    </location>
</feature>
<keyword evidence="5" id="KW-0812">Transmembrane</keyword>
<evidence type="ECO:0000256" key="3">
    <source>
        <dbReference type="ARBA" id="ARBA00022679"/>
    </source>
</evidence>
<dbReference type="Pfam" id="PF00535">
    <property type="entry name" value="Glycos_transf_2"/>
    <property type="match status" value="1"/>
</dbReference>
<dbReference type="Proteomes" id="UP000278746">
    <property type="component" value="Unassembled WGS sequence"/>
</dbReference>
<keyword evidence="2" id="KW-0328">Glycosyltransferase</keyword>
<dbReference type="EMBL" id="RHIB01000002">
    <property type="protein sequence ID" value="RNA67774.1"/>
    <property type="molecule type" value="Genomic_DNA"/>
</dbReference>
<comment type="caution">
    <text evidence="8">The sequence shown here is derived from an EMBL/GenBank/DDBJ whole genome shotgun (WGS) entry which is preliminary data.</text>
</comment>
<sequence>MMILTLSLFSIFIVFQILYIFVPLYLVKEKREFIKTSEEKRISILIPAFNEEKIIMNCIEGIHHLDYSNYEVIIINDGSVDQTKELLINKLKMKRVIKSSDESLSYNLIKGLYKSAVYPNIYMIDKENGGKADALNAGIDHSESEIVITLDADSVLESNSLNVINTRFDDQHIMAAGGMVQIGQGFYGDLKNLQPTFYTKGLIKYQIIQYLTDFYLHRLTQTKFQSMTIIAGAFGVFRKNILLEVNGYRKTVGEDMDITLRCLRLKKEKYKKHKLVFIPEAICYTECPSSFIDLFKQRIRWQKAFLDCILNYKTAFFKKLGWAPSIYLLFDSFILGTINAFFTIFVCVILVVTQGNYMVALAFLSVTFLLAVYRSVTAMVISRRFGLAYSRKDYFKISCFILYEIITYRLLGLVFVTVGTIMYVKNKEGWDASRRNGKSFQTSPERGQLRRTGS</sequence>
<feature type="transmembrane region" description="Helical" evidence="5">
    <location>
        <begin position="397"/>
        <end position="424"/>
    </location>
</feature>
<dbReference type="RefSeq" id="WP_122899514.1">
    <property type="nucleotide sequence ID" value="NZ_RHIB01000002.1"/>
</dbReference>
<dbReference type="PANTHER" id="PTHR43630">
    <property type="entry name" value="POLY-BETA-1,6-N-ACETYL-D-GLUCOSAMINE SYNTHASE"/>
    <property type="match status" value="1"/>
</dbReference>
<dbReference type="Gene3D" id="3.90.550.10">
    <property type="entry name" value="Spore Coat Polysaccharide Biosynthesis Protein SpsA, Chain A"/>
    <property type="match status" value="1"/>
</dbReference>
<dbReference type="CDD" id="cd06423">
    <property type="entry name" value="CESA_like"/>
    <property type="match status" value="1"/>
</dbReference>
<dbReference type="SUPFAM" id="SSF53448">
    <property type="entry name" value="Nucleotide-diphospho-sugar transferases"/>
    <property type="match status" value="1"/>
</dbReference>
<dbReference type="OrthoDB" id="9766299at2"/>
<evidence type="ECO:0000259" key="6">
    <source>
        <dbReference type="Pfam" id="PF00535"/>
    </source>
</evidence>
<evidence type="ECO:0000256" key="4">
    <source>
        <dbReference type="SAM" id="MobiDB-lite"/>
    </source>
</evidence>
<dbReference type="PANTHER" id="PTHR43630:SF1">
    <property type="entry name" value="POLY-BETA-1,6-N-ACETYL-D-GLUCOSAMINE SYNTHASE"/>
    <property type="match status" value="1"/>
</dbReference>
<dbReference type="GO" id="GO:0016757">
    <property type="term" value="F:glycosyltransferase activity"/>
    <property type="evidence" value="ECO:0007669"/>
    <property type="project" value="UniProtKB-KW"/>
</dbReference>
<dbReference type="AlphaFoldDB" id="A0A3M7TQ56"/>